<proteinExistence type="predicted"/>
<evidence type="ECO:0000313" key="3">
    <source>
        <dbReference type="EMBL" id="CAF1669939.1"/>
    </source>
</evidence>
<dbReference type="PANTHER" id="PTHR31640">
    <property type="entry name" value="TRANSMEMBRANE PROTEIN KIAA1109"/>
    <property type="match status" value="1"/>
</dbReference>
<keyword evidence="4" id="KW-1185">Reference proteome</keyword>
<keyword evidence="1" id="KW-0472">Membrane</keyword>
<dbReference type="Proteomes" id="UP000663828">
    <property type="component" value="Unassembled WGS sequence"/>
</dbReference>
<gene>
    <name evidence="3" type="ORF">XAT740_LOCUS58480</name>
</gene>
<evidence type="ECO:0000259" key="2">
    <source>
        <dbReference type="Pfam" id="PF20413"/>
    </source>
</evidence>
<feature type="transmembrane region" description="Helical" evidence="1">
    <location>
        <begin position="12"/>
        <end position="31"/>
    </location>
</feature>
<sequence length="601" mass="69741">IDYFETHREQIPLLVIVYLLTIIWILYLILYHSRVQGIILSYILRRFYFKDATQIKFDSVSISFISGSIMFRNLHYTTGSYFVFVKDGCLVFRYWSKTKNKPLIRLKIKLYYLDILFFSPIRSNTVSDIINSTDDLQRGSINGISSKGDDTQSVNTLKNSEDGLFVKRLRSLFPAIEIKIEHGKISAGHDSLPYGLLIRFSTMTSTFTSMSPSRNLSEVDIMTLLYTLKYRNLRVYLHPIKGYKGELHEVPPPIPTSKAAESGKFQVFECLDGELEYEQDVPGKMIEQTENSEPLPDLIWEFRIKCLKEAKVAYGPWADRQREALWQYFLPTLFEESPVTPDALIGQTRIFKTVRFKLWLACQTTLDLYFMNKMKLHQLHAEIPAQNSYLDASFPWITSPDGFDTYLSMYVINPIVRTNLSFTPLFQADRVDMNLHIHYPRIWNSIQIWSIEITTSKAQVYFVFEHKNFLQALINDWASSVPPDIYSFVPYIYDMILQGDYVEILIPCNQGNWIDCANGNHAQQRTAENNYISICAKSFSLTYPLPFLEFCPKATPMDITIEVHDVLARLIIPESNRLYYILEGIDAHKRYYSPTGVKSQL</sequence>
<protein>
    <recommendedName>
        <fullName evidence="2">Bridge-like lipid transfer protein family member 1 N-terminal domain-containing protein</fullName>
    </recommendedName>
</protein>
<feature type="domain" description="Bridge-like lipid transfer protein family member 1 N-terminal" evidence="2">
    <location>
        <begin position="2"/>
        <end position="580"/>
    </location>
</feature>
<feature type="non-terminal residue" evidence="3">
    <location>
        <position position="1"/>
    </location>
</feature>
<keyword evidence="1" id="KW-1133">Transmembrane helix</keyword>
<dbReference type="InterPro" id="IPR033616">
    <property type="entry name" value="BLTP1"/>
</dbReference>
<dbReference type="Pfam" id="PF20413">
    <property type="entry name" value="BLTP1_N"/>
    <property type="match status" value="1"/>
</dbReference>
<keyword evidence="1" id="KW-0812">Transmembrane</keyword>
<name>A0A816G3T8_ADIRI</name>
<dbReference type="InterPro" id="IPR047104">
    <property type="entry name" value="BLTP1_N"/>
</dbReference>
<dbReference type="PANTHER" id="PTHR31640:SF1">
    <property type="entry name" value="BRIDGE-LIKE LIPID TRANSFER PROTEIN FAMILY MEMBER 1"/>
    <property type="match status" value="1"/>
</dbReference>
<reference evidence="3" key="1">
    <citation type="submission" date="2021-02" db="EMBL/GenBank/DDBJ databases">
        <authorList>
            <person name="Nowell W R."/>
        </authorList>
    </citation>
    <scope>NUCLEOTIDE SEQUENCE</scope>
</reference>
<feature type="non-terminal residue" evidence="3">
    <location>
        <position position="601"/>
    </location>
</feature>
<accession>A0A816G3T8</accession>
<dbReference type="AlphaFoldDB" id="A0A816G3T8"/>
<evidence type="ECO:0000313" key="4">
    <source>
        <dbReference type="Proteomes" id="UP000663828"/>
    </source>
</evidence>
<dbReference type="EMBL" id="CAJNOR010012822">
    <property type="protein sequence ID" value="CAF1669939.1"/>
    <property type="molecule type" value="Genomic_DNA"/>
</dbReference>
<comment type="caution">
    <text evidence="3">The sequence shown here is derived from an EMBL/GenBank/DDBJ whole genome shotgun (WGS) entry which is preliminary data.</text>
</comment>
<evidence type="ECO:0000256" key="1">
    <source>
        <dbReference type="SAM" id="Phobius"/>
    </source>
</evidence>
<organism evidence="3 4">
    <name type="scientific">Adineta ricciae</name>
    <name type="common">Rotifer</name>
    <dbReference type="NCBI Taxonomy" id="249248"/>
    <lineage>
        <taxon>Eukaryota</taxon>
        <taxon>Metazoa</taxon>
        <taxon>Spiralia</taxon>
        <taxon>Gnathifera</taxon>
        <taxon>Rotifera</taxon>
        <taxon>Eurotatoria</taxon>
        <taxon>Bdelloidea</taxon>
        <taxon>Adinetida</taxon>
        <taxon>Adinetidae</taxon>
        <taxon>Adineta</taxon>
    </lineage>
</organism>